<dbReference type="Pfam" id="PF21992">
    <property type="entry name" value="DUF6927"/>
    <property type="match status" value="1"/>
</dbReference>
<dbReference type="Proteomes" id="UP000185024">
    <property type="component" value="Unassembled WGS sequence"/>
</dbReference>
<accession>A0A1N6K238</accession>
<name>A0A1N6K238_9GAMM</name>
<protein>
    <recommendedName>
        <fullName evidence="1">DUF6927 domain-containing protein</fullName>
    </recommendedName>
</protein>
<dbReference type="AlphaFoldDB" id="A0A1N6K238"/>
<evidence type="ECO:0000313" key="2">
    <source>
        <dbReference type="EMBL" id="SIN86612.1"/>
    </source>
</evidence>
<dbReference type="GeneID" id="97278330"/>
<reference evidence="2 3" key="1">
    <citation type="submission" date="2016-11" db="EMBL/GenBank/DDBJ databases">
        <authorList>
            <person name="Jaros S."/>
            <person name="Januszkiewicz K."/>
            <person name="Wedrychowicz H."/>
        </authorList>
    </citation>
    <scope>NUCLEOTIDE SEQUENCE [LARGE SCALE GENOMIC DNA]</scope>
    <source>
        <strain evidence="2 3">ACAM 239</strain>
    </source>
</reference>
<dbReference type="EMBL" id="FSQX01000002">
    <property type="protein sequence ID" value="SIN86612.1"/>
    <property type="molecule type" value="Genomic_DNA"/>
</dbReference>
<evidence type="ECO:0000259" key="1">
    <source>
        <dbReference type="Pfam" id="PF21992"/>
    </source>
</evidence>
<organism evidence="2 3">
    <name type="scientific">Vreelandella aquamarina</name>
    <dbReference type="NCBI Taxonomy" id="77097"/>
    <lineage>
        <taxon>Bacteria</taxon>
        <taxon>Pseudomonadati</taxon>
        <taxon>Pseudomonadota</taxon>
        <taxon>Gammaproteobacteria</taxon>
        <taxon>Oceanospirillales</taxon>
        <taxon>Halomonadaceae</taxon>
        <taxon>Vreelandella</taxon>
    </lineage>
</organism>
<dbReference type="InterPro" id="IPR053845">
    <property type="entry name" value="DUF6927"/>
</dbReference>
<dbReference type="RefSeq" id="WP_074211709.1">
    <property type="nucleotide sequence ID" value="NZ_BJOI01000088.1"/>
</dbReference>
<proteinExistence type="predicted"/>
<gene>
    <name evidence="2" type="ORF">SAMN05878438_3680</name>
</gene>
<evidence type="ECO:0000313" key="3">
    <source>
        <dbReference type="Proteomes" id="UP000185024"/>
    </source>
</evidence>
<sequence length="196" mass="21767">MGTMCMPMPVDRKAYLDDNYSSGSGSHVVLKSSFVGSTYYAAVQITKQGETEGEAPVVFTIAAVTKTSSAQGEFCYKSMDETMGPVQSQCPPSILKLLTPLDELERLGLVTGDSLKWAGEWRERCRKHAEGKKRRARLKEGDRIKLPYKVRFVGGLEADTFTKVNLPRRRNVFRPEGGSSFVRLTSQHLDDAELLA</sequence>
<feature type="domain" description="DUF6927" evidence="1">
    <location>
        <begin position="114"/>
        <end position="185"/>
    </location>
</feature>